<name>A0ABW5RCY8_9BACL</name>
<dbReference type="Proteomes" id="UP001597497">
    <property type="component" value="Unassembled WGS sequence"/>
</dbReference>
<keyword evidence="2" id="KW-1185">Reference proteome</keyword>
<proteinExistence type="predicted"/>
<dbReference type="Pfam" id="PF10673">
    <property type="entry name" value="DUF2487"/>
    <property type="match status" value="1"/>
</dbReference>
<evidence type="ECO:0000313" key="2">
    <source>
        <dbReference type="Proteomes" id="UP001597497"/>
    </source>
</evidence>
<gene>
    <name evidence="1" type="ORF">ACFSUC_15205</name>
</gene>
<sequence length="141" mass="16148">MKFSEFEAEQWEQLKPFLDTVLLPVTGLEGTENPVQVVDTLEQLRDVMDWIEGPFTGRIVTYPAVQYGTREAEQMKDILQEWVGNLKQAGFTYVICVTARQTDKQWQPSNADLWIEANDGWTQEAVSKAIQALWFPPAEPN</sequence>
<dbReference type="RefSeq" id="WP_379930477.1">
    <property type="nucleotide sequence ID" value="NZ_JBHUMM010000043.1"/>
</dbReference>
<dbReference type="EMBL" id="JBHUMM010000043">
    <property type="protein sequence ID" value="MFD2672916.1"/>
    <property type="molecule type" value="Genomic_DNA"/>
</dbReference>
<organism evidence="1 2">
    <name type="scientific">Marinicrinis sediminis</name>
    <dbReference type="NCBI Taxonomy" id="1652465"/>
    <lineage>
        <taxon>Bacteria</taxon>
        <taxon>Bacillati</taxon>
        <taxon>Bacillota</taxon>
        <taxon>Bacilli</taxon>
        <taxon>Bacillales</taxon>
        <taxon>Paenibacillaceae</taxon>
    </lineage>
</organism>
<accession>A0ABW5RCY8</accession>
<dbReference type="InterPro" id="IPR019615">
    <property type="entry name" value="DUF2487"/>
</dbReference>
<protein>
    <submittedName>
        <fullName evidence="1">DUF2487 family protein</fullName>
    </submittedName>
</protein>
<evidence type="ECO:0000313" key="1">
    <source>
        <dbReference type="EMBL" id="MFD2672916.1"/>
    </source>
</evidence>
<reference evidence="2" key="1">
    <citation type="journal article" date="2019" name="Int. J. Syst. Evol. Microbiol.">
        <title>The Global Catalogue of Microorganisms (GCM) 10K type strain sequencing project: providing services to taxonomists for standard genome sequencing and annotation.</title>
        <authorList>
            <consortium name="The Broad Institute Genomics Platform"/>
            <consortium name="The Broad Institute Genome Sequencing Center for Infectious Disease"/>
            <person name="Wu L."/>
            <person name="Ma J."/>
        </authorList>
    </citation>
    <scope>NUCLEOTIDE SEQUENCE [LARGE SCALE GENOMIC DNA]</scope>
    <source>
        <strain evidence="2">KCTC 33676</strain>
    </source>
</reference>
<comment type="caution">
    <text evidence="1">The sequence shown here is derived from an EMBL/GenBank/DDBJ whole genome shotgun (WGS) entry which is preliminary data.</text>
</comment>